<keyword evidence="2" id="KW-1133">Transmembrane helix</keyword>
<feature type="compositionally biased region" description="Pro residues" evidence="1">
    <location>
        <begin position="229"/>
        <end position="254"/>
    </location>
</feature>
<protein>
    <submittedName>
        <fullName evidence="4">Uncharacterized protein</fullName>
    </submittedName>
</protein>
<dbReference type="InterPro" id="IPR033481">
    <property type="entry name" value="Dni1/Fig1"/>
</dbReference>
<dbReference type="Proteomes" id="UP000244855">
    <property type="component" value="Unassembled WGS sequence"/>
</dbReference>
<dbReference type="Pfam" id="PF12351">
    <property type="entry name" value="Fig1"/>
    <property type="match status" value="1"/>
</dbReference>
<feature type="region of interest" description="Disordered" evidence="1">
    <location>
        <begin position="220"/>
        <end position="273"/>
    </location>
</feature>
<accession>A0A2V1CWZ0</accession>
<feature type="signal peptide" evidence="3">
    <location>
        <begin position="1"/>
        <end position="18"/>
    </location>
</feature>
<evidence type="ECO:0000256" key="3">
    <source>
        <dbReference type="SAM" id="SignalP"/>
    </source>
</evidence>
<evidence type="ECO:0000313" key="5">
    <source>
        <dbReference type="Proteomes" id="UP000244855"/>
    </source>
</evidence>
<name>A0A2V1CWZ0_9PLEO</name>
<keyword evidence="2" id="KW-0812">Transmembrane</keyword>
<dbReference type="GO" id="GO:0016020">
    <property type="term" value="C:membrane"/>
    <property type="evidence" value="ECO:0007669"/>
    <property type="project" value="InterPro"/>
</dbReference>
<feature type="transmembrane region" description="Helical" evidence="2">
    <location>
        <begin position="104"/>
        <end position="126"/>
    </location>
</feature>
<evidence type="ECO:0000256" key="1">
    <source>
        <dbReference type="SAM" id="MobiDB-lite"/>
    </source>
</evidence>
<evidence type="ECO:0000313" key="4">
    <source>
        <dbReference type="EMBL" id="PVH90258.1"/>
    </source>
</evidence>
<keyword evidence="3" id="KW-0732">Signal</keyword>
<dbReference type="EMBL" id="KZ806497">
    <property type="protein sequence ID" value="PVH90258.1"/>
    <property type="molecule type" value="Genomic_DNA"/>
</dbReference>
<dbReference type="AlphaFoldDB" id="A0A2V1CWZ0"/>
<keyword evidence="2" id="KW-0472">Membrane</keyword>
<reference evidence="4 5" key="1">
    <citation type="journal article" date="2018" name="Sci. Rep.">
        <title>Comparative genomics provides insights into the lifestyle and reveals functional heterogeneity of dark septate endophytic fungi.</title>
        <authorList>
            <person name="Knapp D.G."/>
            <person name="Nemeth J.B."/>
            <person name="Barry K."/>
            <person name="Hainaut M."/>
            <person name="Henrissat B."/>
            <person name="Johnson J."/>
            <person name="Kuo A."/>
            <person name="Lim J.H.P."/>
            <person name="Lipzen A."/>
            <person name="Nolan M."/>
            <person name="Ohm R.A."/>
            <person name="Tamas L."/>
            <person name="Grigoriev I.V."/>
            <person name="Spatafora J.W."/>
            <person name="Nagy L.G."/>
            <person name="Kovacs G.M."/>
        </authorList>
    </citation>
    <scope>NUCLEOTIDE SEQUENCE [LARGE SCALE GENOMIC DNA]</scope>
    <source>
        <strain evidence="4 5">DSE2036</strain>
    </source>
</reference>
<keyword evidence="5" id="KW-1185">Reference proteome</keyword>
<sequence length="273" mass="28151">MHLLIIPIVICYAIATLGCFPRLENVYLVALAMPATNGTTESPEIRIGYFGLYSGNASDLVCLCSAAKTPTTLAARLRQSSATFPPTADVESLIRFATTIQSRIFPPLLATSGLIFTLSLLALALLKRNLRKSLTIEKSSPARQPLASTTPVTQAAPGMQFVVDEMARLTSSQKQQNMRAGAELAGWRIRAGNTQPSLQWSIVACLVVFSISIGLMHPQASSGGRAGGPAPPRAGGPAPTPPPAGGPTPAPPPAGGRALAPGARPAAAPGGGV</sequence>
<gene>
    <name evidence="4" type="ORF">DM02DRAFT_665318</name>
</gene>
<evidence type="ECO:0000256" key="2">
    <source>
        <dbReference type="SAM" id="Phobius"/>
    </source>
</evidence>
<organism evidence="4 5">
    <name type="scientific">Periconia macrospinosa</name>
    <dbReference type="NCBI Taxonomy" id="97972"/>
    <lineage>
        <taxon>Eukaryota</taxon>
        <taxon>Fungi</taxon>
        <taxon>Dikarya</taxon>
        <taxon>Ascomycota</taxon>
        <taxon>Pezizomycotina</taxon>
        <taxon>Dothideomycetes</taxon>
        <taxon>Pleosporomycetidae</taxon>
        <taxon>Pleosporales</taxon>
        <taxon>Massarineae</taxon>
        <taxon>Periconiaceae</taxon>
        <taxon>Periconia</taxon>
    </lineage>
</organism>
<dbReference type="OrthoDB" id="3524679at2759"/>
<feature type="chain" id="PRO_5015981799" evidence="3">
    <location>
        <begin position="19"/>
        <end position="273"/>
    </location>
</feature>
<proteinExistence type="predicted"/>
<feature type="compositionally biased region" description="Low complexity" evidence="1">
    <location>
        <begin position="255"/>
        <end position="273"/>
    </location>
</feature>